<dbReference type="Proteomes" id="UP000228758">
    <property type="component" value="Unassembled WGS sequence"/>
</dbReference>
<dbReference type="Gene3D" id="2.30.110.10">
    <property type="entry name" value="Electron Transport, Fmn-binding Protein, Chain A"/>
    <property type="match status" value="1"/>
</dbReference>
<protein>
    <recommendedName>
        <fullName evidence="3">Pyridoxamine 5'-phosphate oxidase</fullName>
    </recommendedName>
</protein>
<dbReference type="SUPFAM" id="SSF50475">
    <property type="entry name" value="FMN-binding split barrel"/>
    <property type="match status" value="1"/>
</dbReference>
<evidence type="ECO:0000313" key="2">
    <source>
        <dbReference type="Proteomes" id="UP000228758"/>
    </source>
</evidence>
<dbReference type="RefSeq" id="WP_100365584.1">
    <property type="nucleotide sequence ID" value="NZ_PGFF01000001.1"/>
</dbReference>
<reference evidence="1 2" key="1">
    <citation type="submission" date="2017-11" db="EMBL/GenBank/DDBJ databases">
        <title>Genomic Encyclopedia of Archaeal and Bacterial Type Strains, Phase II (KMG-II): From Individual Species to Whole Genera.</title>
        <authorList>
            <person name="Goeker M."/>
        </authorList>
    </citation>
    <scope>NUCLEOTIDE SEQUENCE [LARGE SCALE GENOMIC DNA]</scope>
    <source>
        <strain evidence="1 2">DSM 27393</strain>
    </source>
</reference>
<evidence type="ECO:0000313" key="1">
    <source>
        <dbReference type="EMBL" id="PJJ73508.1"/>
    </source>
</evidence>
<dbReference type="EMBL" id="PGFF01000001">
    <property type="protein sequence ID" value="PJJ73508.1"/>
    <property type="molecule type" value="Genomic_DNA"/>
</dbReference>
<proteinExistence type="predicted"/>
<gene>
    <name evidence="1" type="ORF">CLV46_3100</name>
</gene>
<dbReference type="AlphaFoldDB" id="A0A2M9CNR3"/>
<accession>A0A2M9CNR3</accession>
<keyword evidence="2" id="KW-1185">Reference proteome</keyword>
<evidence type="ECO:0008006" key="3">
    <source>
        <dbReference type="Google" id="ProtNLM"/>
    </source>
</evidence>
<name>A0A2M9CNR3_9MICO</name>
<dbReference type="OrthoDB" id="5115613at2"/>
<comment type="caution">
    <text evidence="1">The sequence shown here is derived from an EMBL/GenBank/DDBJ whole genome shotgun (WGS) entry which is preliminary data.</text>
</comment>
<dbReference type="InterPro" id="IPR012349">
    <property type="entry name" value="Split_barrel_FMN-bd"/>
</dbReference>
<sequence>MAGWTRVETEAPELARRVRELFEAGRDKTIASLRADGSPRISGIEMEFLDGDVQFGMLRDSLKLRDVRRDPRVAIHSPTLVRRGAESEWRGDAKLAGNAVEFVGREDPEHPGAGQFRLDVREVVLTRVDEDAEVLVIESWHEGRGLQRRERA</sequence>
<organism evidence="1 2">
    <name type="scientific">Diaminobutyricimonas aerilata</name>
    <dbReference type="NCBI Taxonomy" id="1162967"/>
    <lineage>
        <taxon>Bacteria</taxon>
        <taxon>Bacillati</taxon>
        <taxon>Actinomycetota</taxon>
        <taxon>Actinomycetes</taxon>
        <taxon>Micrococcales</taxon>
        <taxon>Microbacteriaceae</taxon>
        <taxon>Diaminobutyricimonas</taxon>
    </lineage>
</organism>